<protein>
    <submittedName>
        <fullName evidence="1 2">Uncharacterized protein</fullName>
    </submittedName>
</protein>
<reference evidence="2" key="3">
    <citation type="submission" date="2015-04" db="UniProtKB">
        <authorList>
            <consortium name="EnsemblPlants"/>
        </authorList>
    </citation>
    <scope>IDENTIFICATION</scope>
    <source>
        <strain evidence="2">cv. Jemalong A17</strain>
    </source>
</reference>
<dbReference type="AlphaFoldDB" id="A0A072TVV3"/>
<evidence type="ECO:0000313" key="3">
    <source>
        <dbReference type="Proteomes" id="UP000002051"/>
    </source>
</evidence>
<accession>A0A072TVV3</accession>
<gene>
    <name evidence="1" type="ordered locus">MTR_8g096490</name>
</gene>
<dbReference type="Proteomes" id="UP000002051">
    <property type="component" value="Chromosome 8"/>
</dbReference>
<evidence type="ECO:0000313" key="1">
    <source>
        <dbReference type="EMBL" id="KEH20998.1"/>
    </source>
</evidence>
<dbReference type="HOGENOM" id="CLU_2267803_0_0_1"/>
<name>A0A072TVV3_MEDTR</name>
<evidence type="ECO:0000313" key="2">
    <source>
        <dbReference type="EnsemblPlants" id="KEH20998"/>
    </source>
</evidence>
<organism evidence="1 3">
    <name type="scientific">Medicago truncatula</name>
    <name type="common">Barrel medic</name>
    <name type="synonym">Medicago tribuloides</name>
    <dbReference type="NCBI Taxonomy" id="3880"/>
    <lineage>
        <taxon>Eukaryota</taxon>
        <taxon>Viridiplantae</taxon>
        <taxon>Streptophyta</taxon>
        <taxon>Embryophyta</taxon>
        <taxon>Tracheophyta</taxon>
        <taxon>Spermatophyta</taxon>
        <taxon>Magnoliopsida</taxon>
        <taxon>eudicotyledons</taxon>
        <taxon>Gunneridae</taxon>
        <taxon>Pentapetalae</taxon>
        <taxon>rosids</taxon>
        <taxon>fabids</taxon>
        <taxon>Fabales</taxon>
        <taxon>Fabaceae</taxon>
        <taxon>Papilionoideae</taxon>
        <taxon>50 kb inversion clade</taxon>
        <taxon>NPAAA clade</taxon>
        <taxon>Hologalegina</taxon>
        <taxon>IRL clade</taxon>
        <taxon>Trifolieae</taxon>
        <taxon>Medicago</taxon>
    </lineage>
</organism>
<reference evidence="1 3" key="1">
    <citation type="journal article" date="2011" name="Nature">
        <title>The Medicago genome provides insight into the evolution of rhizobial symbioses.</title>
        <authorList>
            <person name="Young N.D."/>
            <person name="Debelle F."/>
            <person name="Oldroyd G.E."/>
            <person name="Geurts R."/>
            <person name="Cannon S.B."/>
            <person name="Udvardi M.K."/>
            <person name="Benedito V.A."/>
            <person name="Mayer K.F."/>
            <person name="Gouzy J."/>
            <person name="Schoof H."/>
            <person name="Van de Peer Y."/>
            <person name="Proost S."/>
            <person name="Cook D.R."/>
            <person name="Meyers B.C."/>
            <person name="Spannagl M."/>
            <person name="Cheung F."/>
            <person name="De Mita S."/>
            <person name="Krishnakumar V."/>
            <person name="Gundlach H."/>
            <person name="Zhou S."/>
            <person name="Mudge J."/>
            <person name="Bharti A.K."/>
            <person name="Murray J.D."/>
            <person name="Naoumkina M.A."/>
            <person name="Rosen B."/>
            <person name="Silverstein K.A."/>
            <person name="Tang H."/>
            <person name="Rombauts S."/>
            <person name="Zhao P.X."/>
            <person name="Zhou P."/>
            <person name="Barbe V."/>
            <person name="Bardou P."/>
            <person name="Bechner M."/>
            <person name="Bellec A."/>
            <person name="Berger A."/>
            <person name="Berges H."/>
            <person name="Bidwell S."/>
            <person name="Bisseling T."/>
            <person name="Choisne N."/>
            <person name="Couloux A."/>
            <person name="Denny R."/>
            <person name="Deshpande S."/>
            <person name="Dai X."/>
            <person name="Doyle J.J."/>
            <person name="Dudez A.M."/>
            <person name="Farmer A.D."/>
            <person name="Fouteau S."/>
            <person name="Franken C."/>
            <person name="Gibelin C."/>
            <person name="Gish J."/>
            <person name="Goldstein S."/>
            <person name="Gonzalez A.J."/>
            <person name="Green P.J."/>
            <person name="Hallab A."/>
            <person name="Hartog M."/>
            <person name="Hua A."/>
            <person name="Humphray S.J."/>
            <person name="Jeong D.H."/>
            <person name="Jing Y."/>
            <person name="Jocker A."/>
            <person name="Kenton S.M."/>
            <person name="Kim D.J."/>
            <person name="Klee K."/>
            <person name="Lai H."/>
            <person name="Lang C."/>
            <person name="Lin S."/>
            <person name="Macmil S.L."/>
            <person name="Magdelenat G."/>
            <person name="Matthews L."/>
            <person name="McCorrison J."/>
            <person name="Monaghan E.L."/>
            <person name="Mun J.H."/>
            <person name="Najar F.Z."/>
            <person name="Nicholson C."/>
            <person name="Noirot C."/>
            <person name="O'Bleness M."/>
            <person name="Paule C.R."/>
            <person name="Poulain J."/>
            <person name="Prion F."/>
            <person name="Qin B."/>
            <person name="Qu C."/>
            <person name="Retzel E.F."/>
            <person name="Riddle C."/>
            <person name="Sallet E."/>
            <person name="Samain S."/>
            <person name="Samson N."/>
            <person name="Sanders I."/>
            <person name="Saurat O."/>
            <person name="Scarpelli C."/>
            <person name="Schiex T."/>
            <person name="Segurens B."/>
            <person name="Severin A.J."/>
            <person name="Sherrier D.J."/>
            <person name="Shi R."/>
            <person name="Sims S."/>
            <person name="Singer S.R."/>
            <person name="Sinharoy S."/>
            <person name="Sterck L."/>
            <person name="Viollet A."/>
            <person name="Wang B.B."/>
            <person name="Wang K."/>
            <person name="Wang M."/>
            <person name="Wang X."/>
            <person name="Warfsmann J."/>
            <person name="Weissenbach J."/>
            <person name="White D.D."/>
            <person name="White J.D."/>
            <person name="Wiley G.B."/>
            <person name="Wincker P."/>
            <person name="Xing Y."/>
            <person name="Yang L."/>
            <person name="Yao Z."/>
            <person name="Ying F."/>
            <person name="Zhai J."/>
            <person name="Zhou L."/>
            <person name="Zuber A."/>
            <person name="Denarie J."/>
            <person name="Dixon R.A."/>
            <person name="May G.D."/>
            <person name="Schwartz D.C."/>
            <person name="Rogers J."/>
            <person name="Quetier F."/>
            <person name="Town C.D."/>
            <person name="Roe B.A."/>
        </authorList>
    </citation>
    <scope>NUCLEOTIDE SEQUENCE [LARGE SCALE GENOMIC DNA]</scope>
    <source>
        <strain evidence="1">A17</strain>
        <strain evidence="2 3">cv. Jemalong A17</strain>
    </source>
</reference>
<dbReference type="EnsemblPlants" id="KEH20998">
    <property type="protein sequence ID" value="KEH20998"/>
    <property type="gene ID" value="MTR_8g096490"/>
</dbReference>
<dbReference type="EMBL" id="CM001224">
    <property type="protein sequence ID" value="KEH20998.1"/>
    <property type="molecule type" value="Genomic_DNA"/>
</dbReference>
<reference evidence="1 3" key="2">
    <citation type="journal article" date="2014" name="BMC Genomics">
        <title>An improved genome release (version Mt4.0) for the model legume Medicago truncatula.</title>
        <authorList>
            <person name="Tang H."/>
            <person name="Krishnakumar V."/>
            <person name="Bidwell S."/>
            <person name="Rosen B."/>
            <person name="Chan A."/>
            <person name="Zhou S."/>
            <person name="Gentzbittel L."/>
            <person name="Childs K.L."/>
            <person name="Yandell M."/>
            <person name="Gundlach H."/>
            <person name="Mayer K.F."/>
            <person name="Schwartz D.C."/>
            <person name="Town C.D."/>
        </authorList>
    </citation>
    <scope>GENOME REANNOTATION</scope>
    <source>
        <strain evidence="1">A17</strain>
        <strain evidence="2 3">cv. Jemalong A17</strain>
    </source>
</reference>
<sequence length="103" mass="11437">MDENILEKGIHNPLVSGAIFGRRFEDVDNEYGYKSDGPLWLPCDVELFFCEALMEIEASQVVDDISFVGCSFPLSHKHSPVSNSSLSCCSSNPSFNVNYQVLV</sequence>
<proteinExistence type="predicted"/>
<keyword evidence="3" id="KW-1185">Reference proteome</keyword>